<keyword evidence="2" id="KW-1185">Reference proteome</keyword>
<reference evidence="1 2" key="1">
    <citation type="journal article" date="2024" name="Plant J.">
        <title>Genome sequences and population genomics reveal climatic adaptation and genomic divergence between two closely related sweetgum species.</title>
        <authorList>
            <person name="Xu W.Q."/>
            <person name="Ren C.Q."/>
            <person name="Zhang X.Y."/>
            <person name="Comes H.P."/>
            <person name="Liu X.H."/>
            <person name="Li Y.G."/>
            <person name="Kettle C.J."/>
            <person name="Jalonen R."/>
            <person name="Gaisberger H."/>
            <person name="Ma Y.Z."/>
            <person name="Qiu Y.X."/>
        </authorList>
    </citation>
    <scope>NUCLEOTIDE SEQUENCE [LARGE SCALE GENOMIC DNA]</scope>
    <source>
        <strain evidence="1">Hangzhou</strain>
    </source>
</reference>
<comment type="caution">
    <text evidence="1">The sequence shown here is derived from an EMBL/GenBank/DDBJ whole genome shotgun (WGS) entry which is preliminary data.</text>
</comment>
<name>A0AAP0N981_LIQFO</name>
<accession>A0AAP0N981</accession>
<organism evidence="1 2">
    <name type="scientific">Liquidambar formosana</name>
    <name type="common">Formosan gum</name>
    <dbReference type="NCBI Taxonomy" id="63359"/>
    <lineage>
        <taxon>Eukaryota</taxon>
        <taxon>Viridiplantae</taxon>
        <taxon>Streptophyta</taxon>
        <taxon>Embryophyta</taxon>
        <taxon>Tracheophyta</taxon>
        <taxon>Spermatophyta</taxon>
        <taxon>Magnoliopsida</taxon>
        <taxon>eudicotyledons</taxon>
        <taxon>Gunneridae</taxon>
        <taxon>Pentapetalae</taxon>
        <taxon>Saxifragales</taxon>
        <taxon>Altingiaceae</taxon>
        <taxon>Liquidambar</taxon>
    </lineage>
</organism>
<dbReference type="AlphaFoldDB" id="A0AAP0N981"/>
<dbReference type="EMBL" id="JBBPBK010000015">
    <property type="protein sequence ID" value="KAK9268388.1"/>
    <property type="molecule type" value="Genomic_DNA"/>
</dbReference>
<protein>
    <submittedName>
        <fullName evidence="1">Uncharacterized protein</fullName>
    </submittedName>
</protein>
<evidence type="ECO:0000313" key="2">
    <source>
        <dbReference type="Proteomes" id="UP001415857"/>
    </source>
</evidence>
<dbReference type="Proteomes" id="UP001415857">
    <property type="component" value="Unassembled WGS sequence"/>
</dbReference>
<proteinExistence type="predicted"/>
<sequence>MRTIEKCDHHYCRQQHPNHKSHHTHYLFFIRPSAYIYGGMYVVAANVHRRPSLPPQALPTFLFLMGRSNFIIFEKGLAHQRTVNSTRPQIEIKPPRHPH</sequence>
<gene>
    <name evidence="1" type="ORF">L1049_000137</name>
</gene>
<evidence type="ECO:0000313" key="1">
    <source>
        <dbReference type="EMBL" id="KAK9268388.1"/>
    </source>
</evidence>